<dbReference type="Pfam" id="PF14028">
    <property type="entry name" value="Lant_dehydr_C"/>
    <property type="match status" value="1"/>
</dbReference>
<feature type="domain" description="Thiopeptide-type bacteriocin biosynthesis" evidence="2">
    <location>
        <begin position="741"/>
        <end position="1003"/>
    </location>
</feature>
<dbReference type="InterPro" id="IPR006827">
    <property type="entry name" value="Lant_deHydtase_N"/>
</dbReference>
<sequence length="1009" mass="116699">MEFDFYYLRTPTFSLQRLLDLLQQDDLATFVQEPLVGEAIFLASPTLHRELLADPTLSSKKLRQTALKYMLRMGSRSTPFGLFAGCSLGQSAVSTNFDVSDRQLLCQYGLNTTVIGELLHYLNQDSGIRSSVHYQLNSSLYSFGNQFRYLESELEDTKTRFFTSQIANHPSIRSVFRKARHGATLDELVHDLIKRGYPQDQAQIYIEQLIFDQVLVSQLVLNGTGLDPLLNLRGYLQTIPAGKAWVPLINQIQSLLTQKDSVKAKQKALQDLFQVQMGLTLPDFPILQGNSLFTGQPHQLSRTILKELQTIFPRLFGLSKAFLPVDSMLDFKQAFYARYEEREIPLAFVLDAESGISYGGQPLAGDNLMIQALIEAGGLFNQQQEVSSPKLEQWLRNTYDNWLANGNPILELTDHDLDSWPGSSDQLPESYYVFGYFLSTSSQALDAGDYRFRSKFIAGPSAFPLLGRFCQIDQELNLKVQEALHKLQRNDPDRIYAEIVHVPVAPVGNVVQRPHMSEYEIPYLGYSTLPIGKQIPLDDLWVSVPKGERVVLRSRRLEKEIVPRLTTAHNYKNGLPVYRFLCDLQQQESDLSLYWHWGSLDNYRFLPRVQYRQIILQEARWRLTWTDYQASRTEEENVIAWRHEWNLPRFVAIAQADQELFLDLAHRGCRQLLISTLHRLQILQVFEWLRTPDQCPVEGPDGKLTHEVILPFYQAKTNSVRSGLDSSQIEIPRTFIPGSEWLYLKVYAGPQASRQVLESLGKLARTYIRSKKISHWFFIRYQDPEPHLRFRFHLINQTSYDTILSDCQRQLQPLINTGEIYRVQLDTYQREIERYGAERIVATEWLFWADSEAALTITKDLPNEQMLLAGALLGVDFYFDDFGYSLSEKAFLCQQSFQTLFEQQGAQANLRKKLASIYRQNQHLVYDLLTKGELADSLSYLPYKKLLKKRSSRMKPFLPTLPSLPHQLHAYSSSLIHMYVNRLFDQHQQQYELVIYHHLLRFYQTQLVF</sequence>
<accession>A0A327NI36</accession>
<gene>
    <name evidence="3" type="ORF">HMF3257_02625</name>
</gene>
<evidence type="ECO:0000259" key="2">
    <source>
        <dbReference type="Pfam" id="PF14028"/>
    </source>
</evidence>
<dbReference type="RefSeq" id="WP_111340473.1">
    <property type="nucleotide sequence ID" value="NZ_QLII01000001.1"/>
</dbReference>
<name>A0A327NI36_9BACT</name>
<keyword evidence="4" id="KW-1185">Reference proteome</keyword>
<dbReference type="NCBIfam" id="TIGR03891">
    <property type="entry name" value="thiopep_ocin"/>
    <property type="match status" value="1"/>
</dbReference>
<evidence type="ECO:0000313" key="3">
    <source>
        <dbReference type="EMBL" id="RAI73594.1"/>
    </source>
</evidence>
<evidence type="ECO:0008006" key="5">
    <source>
        <dbReference type="Google" id="ProtNLM"/>
    </source>
</evidence>
<dbReference type="InterPro" id="IPR023809">
    <property type="entry name" value="Thiopep_bacteriocin_synth_dom"/>
</dbReference>
<dbReference type="OrthoDB" id="1273722at2"/>
<dbReference type="EMBL" id="QLII01000001">
    <property type="protein sequence ID" value="RAI73594.1"/>
    <property type="molecule type" value="Genomic_DNA"/>
</dbReference>
<evidence type="ECO:0000259" key="1">
    <source>
        <dbReference type="Pfam" id="PF04738"/>
    </source>
</evidence>
<comment type="caution">
    <text evidence="3">The sequence shown here is derived from an EMBL/GenBank/DDBJ whole genome shotgun (WGS) entry which is preliminary data.</text>
</comment>
<feature type="domain" description="Lantibiotic dehydratase N-terminal" evidence="1">
    <location>
        <begin position="33"/>
        <end position="673"/>
    </location>
</feature>
<proteinExistence type="predicted"/>
<dbReference type="Proteomes" id="UP000249016">
    <property type="component" value="Unassembled WGS sequence"/>
</dbReference>
<dbReference type="Pfam" id="PF04738">
    <property type="entry name" value="Lant_dehydr_N"/>
    <property type="match status" value="1"/>
</dbReference>
<organism evidence="3 4">
    <name type="scientific">Spirosoma telluris</name>
    <dbReference type="NCBI Taxonomy" id="2183553"/>
    <lineage>
        <taxon>Bacteria</taxon>
        <taxon>Pseudomonadati</taxon>
        <taxon>Bacteroidota</taxon>
        <taxon>Cytophagia</taxon>
        <taxon>Cytophagales</taxon>
        <taxon>Cytophagaceae</taxon>
        <taxon>Spirosoma</taxon>
    </lineage>
</organism>
<dbReference type="AlphaFoldDB" id="A0A327NI36"/>
<reference evidence="3 4" key="1">
    <citation type="submission" date="2018-06" db="EMBL/GenBank/DDBJ databases">
        <title>Spirosoma sp. HMF3257 Genome sequencing and assembly.</title>
        <authorList>
            <person name="Kang H."/>
            <person name="Cha I."/>
            <person name="Kim H."/>
            <person name="Kang J."/>
            <person name="Joh K."/>
        </authorList>
    </citation>
    <scope>NUCLEOTIDE SEQUENCE [LARGE SCALE GENOMIC DNA]</scope>
    <source>
        <strain evidence="3 4">HMF3257</strain>
    </source>
</reference>
<protein>
    <recommendedName>
        <fullName evidence="5">Lantibiotic dehydratase</fullName>
    </recommendedName>
</protein>
<evidence type="ECO:0000313" key="4">
    <source>
        <dbReference type="Proteomes" id="UP000249016"/>
    </source>
</evidence>